<keyword evidence="2" id="KW-0418">Kinase</keyword>
<dbReference type="Gene3D" id="1.10.510.10">
    <property type="entry name" value="Transferase(Phosphotransferase) domain 1"/>
    <property type="match status" value="1"/>
</dbReference>
<dbReference type="PROSITE" id="PS50011">
    <property type="entry name" value="PROTEIN_KINASE_DOM"/>
    <property type="match status" value="1"/>
</dbReference>
<dbReference type="SUPFAM" id="SSF56112">
    <property type="entry name" value="Protein kinase-like (PK-like)"/>
    <property type="match status" value="1"/>
</dbReference>
<dbReference type="GO" id="GO:0004674">
    <property type="term" value="F:protein serine/threonine kinase activity"/>
    <property type="evidence" value="ECO:0007669"/>
    <property type="project" value="UniProtKB-KW"/>
</dbReference>
<keyword evidence="2" id="KW-0723">Serine/threonine-protein kinase</keyword>
<accession>A0A0W0XZB1</accession>
<dbReference type="STRING" id="45073.Lqui_1929"/>
<keyword evidence="3" id="KW-1185">Reference proteome</keyword>
<gene>
    <name evidence="2" type="ORF">Lqui_1929</name>
</gene>
<reference evidence="2 3" key="1">
    <citation type="submission" date="2015-11" db="EMBL/GenBank/DDBJ databases">
        <title>Genomic analysis of 38 Legionella species identifies large and diverse effector repertoires.</title>
        <authorList>
            <person name="Burstein D."/>
            <person name="Amaro F."/>
            <person name="Zusman T."/>
            <person name="Lifshitz Z."/>
            <person name="Cohen O."/>
            <person name="Gilbert J.A."/>
            <person name="Pupko T."/>
            <person name="Shuman H.A."/>
            <person name="Segal G."/>
        </authorList>
    </citation>
    <scope>NUCLEOTIDE SEQUENCE [LARGE SCALE GENOMIC DNA]</scope>
    <source>
        <strain evidence="2 3">CDC#1442-AUS-E</strain>
    </source>
</reference>
<dbReference type="PANTHER" id="PTHR44329">
    <property type="entry name" value="SERINE/THREONINE-PROTEIN KINASE TNNI3K-RELATED"/>
    <property type="match status" value="1"/>
</dbReference>
<evidence type="ECO:0000313" key="2">
    <source>
        <dbReference type="EMBL" id="KTD49718.1"/>
    </source>
</evidence>
<dbReference type="RefSeq" id="WP_058508027.1">
    <property type="nucleotide sequence ID" value="NZ_CAAAIK010000021.1"/>
</dbReference>
<dbReference type="Proteomes" id="UP000054618">
    <property type="component" value="Unassembled WGS sequence"/>
</dbReference>
<organism evidence="2 3">
    <name type="scientific">Legionella quinlivanii</name>
    <dbReference type="NCBI Taxonomy" id="45073"/>
    <lineage>
        <taxon>Bacteria</taxon>
        <taxon>Pseudomonadati</taxon>
        <taxon>Pseudomonadota</taxon>
        <taxon>Gammaproteobacteria</taxon>
        <taxon>Legionellales</taxon>
        <taxon>Legionellaceae</taxon>
        <taxon>Legionella</taxon>
    </lineage>
</organism>
<evidence type="ECO:0000313" key="3">
    <source>
        <dbReference type="Proteomes" id="UP000054618"/>
    </source>
</evidence>
<dbReference type="PROSITE" id="PS00108">
    <property type="entry name" value="PROTEIN_KINASE_ST"/>
    <property type="match status" value="1"/>
</dbReference>
<feature type="domain" description="Protein kinase" evidence="1">
    <location>
        <begin position="253"/>
        <end position="533"/>
    </location>
</feature>
<dbReference type="InterPro" id="IPR011009">
    <property type="entry name" value="Kinase-like_dom_sf"/>
</dbReference>
<sequence length="583" mass="65651">MLTPIQTSGKQAEINTLNSLIRLYDQKKSDRREQAMLLAQIHTLSETVFIEMQTKHDPNFVDKDIDNYLNWYSNNLVMQELSTFETSVFPGTSGEKSVLELAKHPIPLPTVKEWTKQTTPRNFLAARNELYEKIDPLLLAVHQQRTGQHESEQAKISYYNALEQLKSHLLLQLNHPTETTRKPVAQHRLRTLLSAVLFEMNYIFETLEDKKTELEHQRHVAAELLGSRSPKNGALLELSKQLSSNQMDIIPGFETRRLGPQGGGNNKNWVTTNLETGQSYLIRMADGNDYKPGVINQLRRDPEICKFLTQDYLRAVTPLSAMGNNNLITVSEFCQNGDILRYQSQKAKAEPELSASMALQRTLEVAEFVALLARKGYGHPDIKAENFLVNDQLQLAVSDIKFIRPLKVDGTLEKYQEVNTTYSFAAPEYLGNLSSNVHINMDKFSSYQLAVMLYDLLTMQQGDDKLSWASKLQLAGCDATVSNTADALDFSAEIFQTAQGKAARELIQMSLQANPEVRPGVDDFMSRLKQISLVQQSQNADDLPAVMKPTTAPASLSMKENLNHLKNQAAEQGLSYGHSNKTM</sequence>
<name>A0A0W0XZB1_9GAMM</name>
<dbReference type="EMBL" id="LNYS01000010">
    <property type="protein sequence ID" value="KTD49718.1"/>
    <property type="molecule type" value="Genomic_DNA"/>
</dbReference>
<keyword evidence="2" id="KW-0808">Transferase</keyword>
<dbReference type="GO" id="GO:0005524">
    <property type="term" value="F:ATP binding"/>
    <property type="evidence" value="ECO:0007669"/>
    <property type="project" value="InterPro"/>
</dbReference>
<proteinExistence type="predicted"/>
<dbReference type="InterPro" id="IPR008271">
    <property type="entry name" value="Ser/Thr_kinase_AS"/>
</dbReference>
<comment type="caution">
    <text evidence="2">The sequence shown here is derived from an EMBL/GenBank/DDBJ whole genome shotgun (WGS) entry which is preliminary data.</text>
</comment>
<dbReference type="InterPro" id="IPR000719">
    <property type="entry name" value="Prot_kinase_dom"/>
</dbReference>
<dbReference type="Pfam" id="PF00069">
    <property type="entry name" value="Pkinase"/>
    <property type="match status" value="1"/>
</dbReference>
<dbReference type="PATRIC" id="fig|45073.5.peg.2035"/>
<dbReference type="OrthoDB" id="5648427at2"/>
<dbReference type="AlphaFoldDB" id="A0A0W0XZB1"/>
<protein>
    <submittedName>
        <fullName evidence="2">Serine/threonine protein kinase</fullName>
    </submittedName>
</protein>
<dbReference type="SMART" id="SM00220">
    <property type="entry name" value="S_TKc"/>
    <property type="match status" value="1"/>
</dbReference>
<dbReference type="InterPro" id="IPR051681">
    <property type="entry name" value="Ser/Thr_Kinases-Pseudokinases"/>
</dbReference>
<evidence type="ECO:0000259" key="1">
    <source>
        <dbReference type="PROSITE" id="PS50011"/>
    </source>
</evidence>